<evidence type="ECO:0000313" key="2">
    <source>
        <dbReference type="Proteomes" id="UP001597012"/>
    </source>
</evidence>
<dbReference type="RefSeq" id="WP_379931754.1">
    <property type="nucleotide sequence ID" value="NZ_JBHTHY010000003.1"/>
</dbReference>
<keyword evidence="2" id="KW-1185">Reference proteome</keyword>
<accession>A0ABW3B0D2</accession>
<dbReference type="Proteomes" id="UP001597012">
    <property type="component" value="Unassembled WGS sequence"/>
</dbReference>
<dbReference type="EMBL" id="JBHTHY010000003">
    <property type="protein sequence ID" value="MFD0796084.1"/>
    <property type="molecule type" value="Genomic_DNA"/>
</dbReference>
<comment type="caution">
    <text evidence="1">The sequence shown here is derived from an EMBL/GenBank/DDBJ whole genome shotgun (WGS) entry which is preliminary data.</text>
</comment>
<evidence type="ECO:0000313" key="1">
    <source>
        <dbReference type="EMBL" id="MFD0796084.1"/>
    </source>
</evidence>
<gene>
    <name evidence="1" type="ORF">ACFQZJ_01320</name>
</gene>
<protein>
    <submittedName>
        <fullName evidence="1">Uncharacterized protein</fullName>
    </submittedName>
</protein>
<proteinExistence type="predicted"/>
<organism evidence="1 2">
    <name type="scientific">Maribacter chungangensis</name>
    <dbReference type="NCBI Taxonomy" id="1069117"/>
    <lineage>
        <taxon>Bacteria</taxon>
        <taxon>Pseudomonadati</taxon>
        <taxon>Bacteroidota</taxon>
        <taxon>Flavobacteriia</taxon>
        <taxon>Flavobacteriales</taxon>
        <taxon>Flavobacteriaceae</taxon>
        <taxon>Maribacter</taxon>
    </lineage>
</organism>
<sequence length="56" mass="6512">MVSCGIENWNNIPKPNLLISRKAVADFMVDCLKELSKNNSILTISNPWDYFIFPYF</sequence>
<reference evidence="2" key="1">
    <citation type="journal article" date="2019" name="Int. J. Syst. Evol. Microbiol.">
        <title>The Global Catalogue of Microorganisms (GCM) 10K type strain sequencing project: providing services to taxonomists for standard genome sequencing and annotation.</title>
        <authorList>
            <consortium name="The Broad Institute Genomics Platform"/>
            <consortium name="The Broad Institute Genome Sequencing Center for Infectious Disease"/>
            <person name="Wu L."/>
            <person name="Ma J."/>
        </authorList>
    </citation>
    <scope>NUCLEOTIDE SEQUENCE [LARGE SCALE GENOMIC DNA]</scope>
    <source>
        <strain evidence="2">CCUG 61948</strain>
    </source>
</reference>
<name>A0ABW3B0D2_9FLAO</name>